<comment type="caution">
    <text evidence="2">The sequence shown here is derived from an EMBL/GenBank/DDBJ whole genome shotgun (WGS) entry which is preliminary data.</text>
</comment>
<dbReference type="OrthoDB" id="1432162at2"/>
<gene>
    <name evidence="2" type="ORF">E4635_02815</name>
</gene>
<organism evidence="2 3">
    <name type="scientific">Flavobacterium humi</name>
    <dbReference type="NCBI Taxonomy" id="2562683"/>
    <lineage>
        <taxon>Bacteria</taxon>
        <taxon>Pseudomonadati</taxon>
        <taxon>Bacteroidota</taxon>
        <taxon>Flavobacteriia</taxon>
        <taxon>Flavobacteriales</taxon>
        <taxon>Flavobacteriaceae</taxon>
        <taxon>Flavobacterium</taxon>
    </lineage>
</organism>
<keyword evidence="1" id="KW-1133">Transmembrane helix</keyword>
<dbReference type="AlphaFoldDB" id="A0A4Z0LDB4"/>
<feature type="transmembrane region" description="Helical" evidence="1">
    <location>
        <begin position="38"/>
        <end position="63"/>
    </location>
</feature>
<keyword evidence="1" id="KW-0472">Membrane</keyword>
<accession>A0A4Z0LDB4</accession>
<sequence>MLNKETVILNQAKLLFMVFGVLTVLISMAGYFTQGVIVLLYPIAFTITLTVFCTVVLFCFDFIKNQREKRFFSKDPFSEIEKRTIEKIQVFNSKYDFPKNVRIIQLDGKKYEVMYFDSFFRIPVSDVLVIRNLSEKKSEPFILNYKTAKYSNAELLDLIRAI</sequence>
<evidence type="ECO:0000313" key="2">
    <source>
        <dbReference type="EMBL" id="TGD59879.1"/>
    </source>
</evidence>
<proteinExistence type="predicted"/>
<keyword evidence="3" id="KW-1185">Reference proteome</keyword>
<dbReference type="EMBL" id="SRLH01000001">
    <property type="protein sequence ID" value="TGD59879.1"/>
    <property type="molecule type" value="Genomic_DNA"/>
</dbReference>
<reference evidence="2 3" key="1">
    <citation type="submission" date="2019-04" db="EMBL/GenBank/DDBJ databases">
        <title>Flavobacterium sp. strain DS2-A Genome sequencing and assembly.</title>
        <authorList>
            <person name="Kim I."/>
        </authorList>
    </citation>
    <scope>NUCLEOTIDE SEQUENCE [LARGE SCALE GENOMIC DNA]</scope>
    <source>
        <strain evidence="2 3">DS2-A</strain>
    </source>
</reference>
<feature type="transmembrane region" description="Helical" evidence="1">
    <location>
        <begin position="12"/>
        <end position="32"/>
    </location>
</feature>
<dbReference type="RefSeq" id="WP_135525085.1">
    <property type="nucleotide sequence ID" value="NZ_SRLH01000001.1"/>
</dbReference>
<name>A0A4Z0LDB4_9FLAO</name>
<dbReference type="Proteomes" id="UP000297407">
    <property type="component" value="Unassembled WGS sequence"/>
</dbReference>
<evidence type="ECO:0000256" key="1">
    <source>
        <dbReference type="SAM" id="Phobius"/>
    </source>
</evidence>
<keyword evidence="1" id="KW-0812">Transmembrane</keyword>
<protein>
    <submittedName>
        <fullName evidence="2">Uncharacterized protein</fullName>
    </submittedName>
</protein>
<evidence type="ECO:0000313" key="3">
    <source>
        <dbReference type="Proteomes" id="UP000297407"/>
    </source>
</evidence>